<keyword evidence="3 6" id="KW-0812">Transmembrane</keyword>
<organism evidence="7 8">
    <name type="scientific">Oceanispirochaeta crateris</name>
    <dbReference type="NCBI Taxonomy" id="2518645"/>
    <lineage>
        <taxon>Bacteria</taxon>
        <taxon>Pseudomonadati</taxon>
        <taxon>Spirochaetota</taxon>
        <taxon>Spirochaetia</taxon>
        <taxon>Spirochaetales</taxon>
        <taxon>Spirochaetaceae</taxon>
        <taxon>Oceanispirochaeta</taxon>
    </lineage>
</organism>
<dbReference type="Pfam" id="PF02653">
    <property type="entry name" value="BPD_transp_2"/>
    <property type="match status" value="1"/>
</dbReference>
<feature type="transmembrane region" description="Helical" evidence="6">
    <location>
        <begin position="262"/>
        <end position="286"/>
    </location>
</feature>
<feature type="transmembrane region" description="Helical" evidence="6">
    <location>
        <begin position="175"/>
        <end position="193"/>
    </location>
</feature>
<evidence type="ECO:0000313" key="8">
    <source>
        <dbReference type="Proteomes" id="UP000324209"/>
    </source>
</evidence>
<dbReference type="GO" id="GO:0022857">
    <property type="term" value="F:transmembrane transporter activity"/>
    <property type="evidence" value="ECO:0007669"/>
    <property type="project" value="InterPro"/>
</dbReference>
<reference evidence="7 8" key="1">
    <citation type="submission" date="2019-02" db="EMBL/GenBank/DDBJ databases">
        <title>Complete Genome Sequence and Methylome Analysis of free living Spirochaetas.</title>
        <authorList>
            <person name="Fomenkov A."/>
            <person name="Dubinina G."/>
            <person name="Leshcheva N."/>
            <person name="Mikheeva N."/>
            <person name="Grabovich M."/>
            <person name="Vincze T."/>
            <person name="Roberts R.J."/>
        </authorList>
    </citation>
    <scope>NUCLEOTIDE SEQUENCE [LARGE SCALE GENOMIC DNA]</scope>
    <source>
        <strain evidence="7 8">K2</strain>
    </source>
</reference>
<keyword evidence="5 6" id="KW-0472">Membrane</keyword>
<dbReference type="PANTHER" id="PTHR32196">
    <property type="entry name" value="ABC TRANSPORTER PERMEASE PROTEIN YPHD-RELATED-RELATED"/>
    <property type="match status" value="1"/>
</dbReference>
<evidence type="ECO:0000256" key="3">
    <source>
        <dbReference type="ARBA" id="ARBA00022692"/>
    </source>
</evidence>
<feature type="transmembrane region" description="Helical" evidence="6">
    <location>
        <begin position="146"/>
        <end position="168"/>
    </location>
</feature>
<comment type="subcellular location">
    <subcellularLocation>
        <location evidence="1">Cell membrane</location>
        <topology evidence="1">Multi-pass membrane protein</topology>
    </subcellularLocation>
</comment>
<dbReference type="OrthoDB" id="368246at2"/>
<evidence type="ECO:0000256" key="1">
    <source>
        <dbReference type="ARBA" id="ARBA00004651"/>
    </source>
</evidence>
<accession>A0A5C1QS97</accession>
<feature type="transmembrane region" description="Helical" evidence="6">
    <location>
        <begin position="345"/>
        <end position="364"/>
    </location>
</feature>
<sequence length="372" mass="40468">MLKKRHNRKLCLTPQMSWDRLRNRYEKDAIMTSEFKMKQIPSLFKKGTTWLKRFQSLTGLVLIIIMAIILSPRQHGTGHILFLTSENISDIFRQVSENGIIAIGMTFVILTSGIDLSVGSLLAVAATFSAKILTQWDPPFGQSLHLFLAIFLPLILTTSFGTIYGLVISKLKIQPFIITLAGMIGIRGFARFLTNNANIDIGFGDDISSVFANLLSPKPVVISTFVIAAIVMSILLSRTVFGLRVKSIGDNSIGSRYAGLPVTKIILLTYALSGFLTGIAGILHAAQNHQGSPNDGMSYELDAIAAVVIGGTRMTGGKGSILGTIIGVFIMGILTNTFRLKGVDINIEMMAKAIIIVIAVWLQMPRQGKNKG</sequence>
<dbReference type="CDD" id="cd06579">
    <property type="entry name" value="TM_PBP1_transp_AraH_like"/>
    <property type="match status" value="1"/>
</dbReference>
<feature type="transmembrane region" description="Helical" evidence="6">
    <location>
        <begin position="91"/>
        <end position="109"/>
    </location>
</feature>
<feature type="transmembrane region" description="Helical" evidence="6">
    <location>
        <begin position="220"/>
        <end position="241"/>
    </location>
</feature>
<evidence type="ECO:0000256" key="2">
    <source>
        <dbReference type="ARBA" id="ARBA00022475"/>
    </source>
</evidence>
<keyword evidence="4 6" id="KW-1133">Transmembrane helix</keyword>
<dbReference type="PANTHER" id="PTHR32196:SF63">
    <property type="entry name" value="INNER MEMBRANE ABC TRANSPORTER PERMEASE PROTEIN YJFF"/>
    <property type="match status" value="1"/>
</dbReference>
<dbReference type="GO" id="GO:0005886">
    <property type="term" value="C:plasma membrane"/>
    <property type="evidence" value="ECO:0007669"/>
    <property type="project" value="UniProtKB-SubCell"/>
</dbReference>
<evidence type="ECO:0000256" key="4">
    <source>
        <dbReference type="ARBA" id="ARBA00022989"/>
    </source>
</evidence>
<evidence type="ECO:0000256" key="6">
    <source>
        <dbReference type="SAM" id="Phobius"/>
    </source>
</evidence>
<proteinExistence type="predicted"/>
<evidence type="ECO:0000313" key="7">
    <source>
        <dbReference type="EMBL" id="QEN09514.1"/>
    </source>
</evidence>
<dbReference type="KEGG" id="ock:EXM22_16560"/>
<evidence type="ECO:0000256" key="5">
    <source>
        <dbReference type="ARBA" id="ARBA00023136"/>
    </source>
</evidence>
<dbReference type="AlphaFoldDB" id="A0A5C1QS97"/>
<keyword evidence="2" id="KW-1003">Cell membrane</keyword>
<protein>
    <submittedName>
        <fullName evidence="7">ABC transporter permease</fullName>
    </submittedName>
</protein>
<keyword evidence="8" id="KW-1185">Reference proteome</keyword>
<feature type="transmembrane region" description="Helical" evidence="6">
    <location>
        <begin position="320"/>
        <end position="338"/>
    </location>
</feature>
<dbReference type="InterPro" id="IPR001851">
    <property type="entry name" value="ABC_transp_permease"/>
</dbReference>
<name>A0A5C1QS97_9SPIO</name>
<feature type="transmembrane region" description="Helical" evidence="6">
    <location>
        <begin position="54"/>
        <end position="71"/>
    </location>
</feature>
<dbReference type="EMBL" id="CP036150">
    <property type="protein sequence ID" value="QEN09514.1"/>
    <property type="molecule type" value="Genomic_DNA"/>
</dbReference>
<feature type="transmembrane region" description="Helical" evidence="6">
    <location>
        <begin position="116"/>
        <end position="134"/>
    </location>
</feature>
<gene>
    <name evidence="7" type="ORF">EXM22_16560</name>
</gene>
<dbReference type="Proteomes" id="UP000324209">
    <property type="component" value="Chromosome"/>
</dbReference>